<dbReference type="Gene3D" id="3.30.420.10">
    <property type="entry name" value="Ribonuclease H-like superfamily/Ribonuclease H"/>
    <property type="match status" value="1"/>
</dbReference>
<comment type="caution">
    <text evidence="1">The sequence shown here is derived from an EMBL/GenBank/DDBJ whole genome shotgun (WGS) entry which is preliminary data.</text>
</comment>
<gene>
    <name evidence="1" type="ORF">AVEN_238758_1</name>
</gene>
<dbReference type="InterPro" id="IPR036397">
    <property type="entry name" value="RNaseH_sf"/>
</dbReference>
<accession>A0A4Y2LGV9</accession>
<evidence type="ECO:0000313" key="1">
    <source>
        <dbReference type="EMBL" id="GBN13842.1"/>
    </source>
</evidence>
<keyword evidence="2" id="KW-1185">Reference proteome</keyword>
<name>A0A4Y2LGV9_ARAVE</name>
<dbReference type="OrthoDB" id="6460863at2759"/>
<organism evidence="1 2">
    <name type="scientific">Araneus ventricosus</name>
    <name type="common">Orbweaver spider</name>
    <name type="synonym">Epeira ventricosa</name>
    <dbReference type="NCBI Taxonomy" id="182803"/>
    <lineage>
        <taxon>Eukaryota</taxon>
        <taxon>Metazoa</taxon>
        <taxon>Ecdysozoa</taxon>
        <taxon>Arthropoda</taxon>
        <taxon>Chelicerata</taxon>
        <taxon>Arachnida</taxon>
        <taxon>Araneae</taxon>
        <taxon>Araneomorphae</taxon>
        <taxon>Entelegynae</taxon>
        <taxon>Araneoidea</taxon>
        <taxon>Araneidae</taxon>
        <taxon>Araneus</taxon>
    </lineage>
</organism>
<dbReference type="EMBL" id="BGPR01005835">
    <property type="protein sequence ID" value="GBN13842.1"/>
    <property type="molecule type" value="Genomic_DNA"/>
</dbReference>
<dbReference type="GO" id="GO:0003676">
    <property type="term" value="F:nucleic acid binding"/>
    <property type="evidence" value="ECO:0007669"/>
    <property type="project" value="InterPro"/>
</dbReference>
<reference evidence="1 2" key="1">
    <citation type="journal article" date="2019" name="Sci. Rep.">
        <title>Orb-weaving spider Araneus ventricosus genome elucidates the spidroin gene catalogue.</title>
        <authorList>
            <person name="Kono N."/>
            <person name="Nakamura H."/>
            <person name="Ohtoshi R."/>
            <person name="Moran D.A.P."/>
            <person name="Shinohara A."/>
            <person name="Yoshida Y."/>
            <person name="Fujiwara M."/>
            <person name="Mori M."/>
            <person name="Tomita M."/>
            <person name="Arakawa K."/>
        </authorList>
    </citation>
    <scope>NUCLEOTIDE SEQUENCE [LARGE SCALE GENOMIC DNA]</scope>
</reference>
<evidence type="ECO:0000313" key="2">
    <source>
        <dbReference type="Proteomes" id="UP000499080"/>
    </source>
</evidence>
<proteinExistence type="predicted"/>
<dbReference type="AlphaFoldDB" id="A0A4Y2LGV9"/>
<protein>
    <submittedName>
        <fullName evidence="1">Uncharacterized protein</fullName>
    </submittedName>
</protein>
<dbReference type="Proteomes" id="UP000499080">
    <property type="component" value="Unassembled WGS sequence"/>
</dbReference>
<sequence length="129" mass="14870">MLQADDHQLWLDFVNEILIRYDADNSWPLRILWTDKADFSLISTANSENCVHWADSNPYHVIALPLHEEKLTVWCWITTSSLVLTFLRTKDEGCYPAQPSSLVVLPRMKAVERDYCPRSTNVNGDECSL</sequence>